<feature type="transmembrane region" description="Helical" evidence="1">
    <location>
        <begin position="38"/>
        <end position="55"/>
    </location>
</feature>
<feature type="transmembrane region" description="Helical" evidence="1">
    <location>
        <begin position="12"/>
        <end position="32"/>
    </location>
</feature>
<comment type="caution">
    <text evidence="2">The sequence shown here is derived from an EMBL/GenBank/DDBJ whole genome shotgun (WGS) entry which is preliminary data.</text>
</comment>
<accession>A0ABX9KDS3</accession>
<evidence type="ECO:0008006" key="4">
    <source>
        <dbReference type="Google" id="ProtNLM"/>
    </source>
</evidence>
<organism evidence="2 3">
    <name type="scientific">Psychrilyobacter piezotolerans</name>
    <dbReference type="NCBI Taxonomy" id="2293438"/>
    <lineage>
        <taxon>Bacteria</taxon>
        <taxon>Fusobacteriati</taxon>
        <taxon>Fusobacteriota</taxon>
        <taxon>Fusobacteriia</taxon>
        <taxon>Fusobacteriales</taxon>
        <taxon>Fusobacteriaceae</taxon>
        <taxon>Psychrilyobacter</taxon>
    </lineage>
</organism>
<name>A0ABX9KDS3_9FUSO</name>
<feature type="transmembrane region" description="Helical" evidence="1">
    <location>
        <begin position="247"/>
        <end position="265"/>
    </location>
</feature>
<proteinExistence type="predicted"/>
<feature type="transmembrane region" description="Helical" evidence="1">
    <location>
        <begin position="339"/>
        <end position="362"/>
    </location>
</feature>
<feature type="transmembrane region" description="Helical" evidence="1">
    <location>
        <begin position="206"/>
        <end position="235"/>
    </location>
</feature>
<keyword evidence="1" id="KW-0812">Transmembrane</keyword>
<sequence length="413" mass="47426">MKIKANFFEKVRSIGFLLIIVTLIYNSGYLLITTSKSIGTILMIPTSIILGCMLLKKGFKKKLTIKHIAFFYFIIIYVMTFTINAEFSSYKLYITYLLYIVIAFFLSQVISFSNFINYYLKSVKVITLISLIMFFLINVLGISLNFPLIENVNGRIFYNAWIYFYPLYTGYARNQALFWEPGLFSSILIFAIIFELKFKRVKTSLINIAIFILGLISAHSTAGIILLIPIFVLFLDRKYKKGRNIKSIALGILVIIIFLFCYINYENIILMLISQNEEVFGKLLNDGSRKTSRIGAPLINLIIFSKHPIFGVGFGEATIQFIKLAPNYLVDSQTSTSTFMMAALGIPGFLYTMFWIYGVLILKKTNFLSKITLILIIICILNKEPHQGILISWCILFYLLEGPRKKYSQKIRC</sequence>
<keyword evidence="1" id="KW-0472">Membrane</keyword>
<protein>
    <recommendedName>
        <fullName evidence="4">O-antigen ligase domain-containing protein</fullName>
    </recommendedName>
</protein>
<gene>
    <name evidence="2" type="ORF">DYH56_13620</name>
</gene>
<evidence type="ECO:0000313" key="2">
    <source>
        <dbReference type="EMBL" id="REI39726.1"/>
    </source>
</evidence>
<feature type="transmembrane region" description="Helical" evidence="1">
    <location>
        <begin position="176"/>
        <end position="194"/>
    </location>
</feature>
<dbReference type="RefSeq" id="WP_114643426.1">
    <property type="nucleotide sequence ID" value="NZ_JAACIO010000001.1"/>
</dbReference>
<feature type="transmembrane region" description="Helical" evidence="1">
    <location>
        <begin position="93"/>
        <end position="113"/>
    </location>
</feature>
<feature type="transmembrane region" description="Helical" evidence="1">
    <location>
        <begin position="125"/>
        <end position="146"/>
    </location>
</feature>
<dbReference type="EMBL" id="QUAJ01000033">
    <property type="protein sequence ID" value="REI39726.1"/>
    <property type="molecule type" value="Genomic_DNA"/>
</dbReference>
<dbReference type="Proteomes" id="UP000263486">
    <property type="component" value="Unassembled WGS sequence"/>
</dbReference>
<reference evidence="2 3" key="1">
    <citation type="submission" date="2018-08" db="EMBL/GenBank/DDBJ databases">
        <title>Draft genome sequence of Psychrilyobacter sp. strain SD5 isolated from Black Sea water.</title>
        <authorList>
            <person name="Yadav S."/>
            <person name="Villanueva L."/>
            <person name="Damste J.S.S."/>
        </authorList>
    </citation>
    <scope>NUCLEOTIDE SEQUENCE [LARGE SCALE GENOMIC DNA]</scope>
    <source>
        <strain evidence="2 3">SD5</strain>
    </source>
</reference>
<feature type="transmembrane region" description="Helical" evidence="1">
    <location>
        <begin position="67"/>
        <end position="87"/>
    </location>
</feature>
<keyword evidence="1" id="KW-1133">Transmembrane helix</keyword>
<evidence type="ECO:0000256" key="1">
    <source>
        <dbReference type="SAM" id="Phobius"/>
    </source>
</evidence>
<keyword evidence="3" id="KW-1185">Reference proteome</keyword>
<evidence type="ECO:0000313" key="3">
    <source>
        <dbReference type="Proteomes" id="UP000263486"/>
    </source>
</evidence>